<reference evidence="1" key="1">
    <citation type="submission" date="2021-06" db="EMBL/GenBank/DDBJ databases">
        <authorList>
            <person name="Hodson N. C."/>
            <person name="Mongue J. A."/>
            <person name="Jaron S. K."/>
        </authorList>
    </citation>
    <scope>NUCLEOTIDE SEQUENCE</scope>
</reference>
<comment type="caution">
    <text evidence="1">The sequence shown here is derived from an EMBL/GenBank/DDBJ whole genome shotgun (WGS) entry which is preliminary data.</text>
</comment>
<gene>
    <name evidence="1" type="ORF">AFUS01_LOCUS24835</name>
</gene>
<sequence>MSIPSVAANEVASRYRFRNNFARQKELKDQIKKYLAEGKPKEALNCSEKALEAFPEHMGILVLRNEARKKLGLPPA</sequence>
<organism evidence="1 2">
    <name type="scientific">Allacma fusca</name>
    <dbReference type="NCBI Taxonomy" id="39272"/>
    <lineage>
        <taxon>Eukaryota</taxon>
        <taxon>Metazoa</taxon>
        <taxon>Ecdysozoa</taxon>
        <taxon>Arthropoda</taxon>
        <taxon>Hexapoda</taxon>
        <taxon>Collembola</taxon>
        <taxon>Symphypleona</taxon>
        <taxon>Sminthuridae</taxon>
        <taxon>Allacma</taxon>
    </lineage>
</organism>
<keyword evidence="2" id="KW-1185">Reference proteome</keyword>
<evidence type="ECO:0008006" key="3">
    <source>
        <dbReference type="Google" id="ProtNLM"/>
    </source>
</evidence>
<proteinExistence type="predicted"/>
<protein>
    <recommendedName>
        <fullName evidence="3">Tetratricopeptide repeat protein</fullName>
    </recommendedName>
</protein>
<evidence type="ECO:0000313" key="2">
    <source>
        <dbReference type="Proteomes" id="UP000708208"/>
    </source>
</evidence>
<evidence type="ECO:0000313" key="1">
    <source>
        <dbReference type="EMBL" id="CAG7786261.1"/>
    </source>
</evidence>
<dbReference type="Proteomes" id="UP000708208">
    <property type="component" value="Unassembled WGS sequence"/>
</dbReference>
<dbReference type="EMBL" id="CAJVCH010313704">
    <property type="protein sequence ID" value="CAG7786261.1"/>
    <property type="molecule type" value="Genomic_DNA"/>
</dbReference>
<dbReference type="AlphaFoldDB" id="A0A8J2KHL8"/>
<accession>A0A8J2KHL8</accession>
<name>A0A8J2KHL8_9HEXA</name>